<feature type="compositionally biased region" description="Basic and acidic residues" evidence="1">
    <location>
        <begin position="38"/>
        <end position="48"/>
    </location>
</feature>
<comment type="caution">
    <text evidence="2">The sequence shown here is derived from an EMBL/GenBank/DDBJ whole genome shotgun (WGS) entry which is preliminary data.</text>
</comment>
<protein>
    <submittedName>
        <fullName evidence="2">Uncharacterized protein</fullName>
    </submittedName>
</protein>
<gene>
    <name evidence="2" type="ORF">E2562_027073</name>
</gene>
<dbReference type="Proteomes" id="UP000479710">
    <property type="component" value="Unassembled WGS sequence"/>
</dbReference>
<dbReference type="EMBL" id="SPHZ02000002">
    <property type="protein sequence ID" value="KAF0929943.1"/>
    <property type="molecule type" value="Genomic_DNA"/>
</dbReference>
<name>A0A6G1EZ73_9ORYZ</name>
<feature type="compositionally biased region" description="Basic and acidic residues" evidence="1">
    <location>
        <begin position="97"/>
        <end position="106"/>
    </location>
</feature>
<feature type="region of interest" description="Disordered" evidence="1">
    <location>
        <begin position="22"/>
        <end position="139"/>
    </location>
</feature>
<proteinExistence type="predicted"/>
<dbReference type="AlphaFoldDB" id="A0A6G1EZ73"/>
<accession>A0A6G1EZ73</accession>
<evidence type="ECO:0000256" key="1">
    <source>
        <dbReference type="SAM" id="MobiDB-lite"/>
    </source>
</evidence>
<organism evidence="2 3">
    <name type="scientific">Oryza meyeriana var. granulata</name>
    <dbReference type="NCBI Taxonomy" id="110450"/>
    <lineage>
        <taxon>Eukaryota</taxon>
        <taxon>Viridiplantae</taxon>
        <taxon>Streptophyta</taxon>
        <taxon>Embryophyta</taxon>
        <taxon>Tracheophyta</taxon>
        <taxon>Spermatophyta</taxon>
        <taxon>Magnoliopsida</taxon>
        <taxon>Liliopsida</taxon>
        <taxon>Poales</taxon>
        <taxon>Poaceae</taxon>
        <taxon>BOP clade</taxon>
        <taxon>Oryzoideae</taxon>
        <taxon>Oryzeae</taxon>
        <taxon>Oryzinae</taxon>
        <taxon>Oryza</taxon>
        <taxon>Oryza meyeriana</taxon>
    </lineage>
</organism>
<reference evidence="2 3" key="1">
    <citation type="submission" date="2019-11" db="EMBL/GenBank/DDBJ databases">
        <title>Whole genome sequence of Oryza granulata.</title>
        <authorList>
            <person name="Li W."/>
        </authorList>
    </citation>
    <scope>NUCLEOTIDE SEQUENCE [LARGE SCALE GENOMIC DNA]</scope>
    <source>
        <strain evidence="3">cv. Menghai</strain>
        <tissue evidence="2">Leaf</tissue>
    </source>
</reference>
<sequence>MGKQQHSANKVWLSDQIQQQESVRGWQQFPYKNQQEVKPWEQERKSWEQDQSASQVQQFQQQQAQGAKSWSHEFRAQHEGEKAKQVEFSGSQFGGFRSEKGRRDMPDFQGHAYPDTRTNKDPDASTPRTRARSALKCPY</sequence>
<feature type="compositionally biased region" description="Basic and acidic residues" evidence="1">
    <location>
        <begin position="70"/>
        <end position="85"/>
    </location>
</feature>
<evidence type="ECO:0000313" key="3">
    <source>
        <dbReference type="Proteomes" id="UP000479710"/>
    </source>
</evidence>
<feature type="compositionally biased region" description="Low complexity" evidence="1">
    <location>
        <begin position="49"/>
        <end position="69"/>
    </location>
</feature>
<evidence type="ECO:0000313" key="2">
    <source>
        <dbReference type="EMBL" id="KAF0929943.1"/>
    </source>
</evidence>
<keyword evidence="3" id="KW-1185">Reference proteome</keyword>